<sequence length="27" mass="2882">MTSLGNVSSSRFQTTLETLPCSASCNF</sequence>
<accession>A0A0E9S4G6</accession>
<reference evidence="1" key="2">
    <citation type="journal article" date="2015" name="Fish Shellfish Immunol.">
        <title>Early steps in the European eel (Anguilla anguilla)-Vibrio vulnificus interaction in the gills: Role of the RtxA13 toxin.</title>
        <authorList>
            <person name="Callol A."/>
            <person name="Pajuelo D."/>
            <person name="Ebbesson L."/>
            <person name="Teles M."/>
            <person name="MacKenzie S."/>
            <person name="Amaro C."/>
        </authorList>
    </citation>
    <scope>NUCLEOTIDE SEQUENCE</scope>
</reference>
<dbReference type="AlphaFoldDB" id="A0A0E9S4G6"/>
<name>A0A0E9S4G6_ANGAN</name>
<reference evidence="1" key="1">
    <citation type="submission" date="2014-11" db="EMBL/GenBank/DDBJ databases">
        <authorList>
            <person name="Amaro Gonzalez C."/>
        </authorList>
    </citation>
    <scope>NUCLEOTIDE SEQUENCE</scope>
</reference>
<evidence type="ECO:0000313" key="1">
    <source>
        <dbReference type="EMBL" id="JAH35413.1"/>
    </source>
</evidence>
<proteinExistence type="predicted"/>
<organism evidence="1">
    <name type="scientific">Anguilla anguilla</name>
    <name type="common">European freshwater eel</name>
    <name type="synonym">Muraena anguilla</name>
    <dbReference type="NCBI Taxonomy" id="7936"/>
    <lineage>
        <taxon>Eukaryota</taxon>
        <taxon>Metazoa</taxon>
        <taxon>Chordata</taxon>
        <taxon>Craniata</taxon>
        <taxon>Vertebrata</taxon>
        <taxon>Euteleostomi</taxon>
        <taxon>Actinopterygii</taxon>
        <taxon>Neopterygii</taxon>
        <taxon>Teleostei</taxon>
        <taxon>Anguilliformes</taxon>
        <taxon>Anguillidae</taxon>
        <taxon>Anguilla</taxon>
    </lineage>
</organism>
<protein>
    <submittedName>
        <fullName evidence="1">Uncharacterized protein</fullName>
    </submittedName>
</protein>
<dbReference type="EMBL" id="GBXM01073164">
    <property type="protein sequence ID" value="JAH35413.1"/>
    <property type="molecule type" value="Transcribed_RNA"/>
</dbReference>